<keyword evidence="4 7" id="KW-0812">Transmembrane</keyword>
<dbReference type="PANTHER" id="PTHR30465">
    <property type="entry name" value="INNER MEMBRANE ABC TRANSPORTER"/>
    <property type="match status" value="1"/>
</dbReference>
<evidence type="ECO:0000256" key="1">
    <source>
        <dbReference type="ARBA" id="ARBA00004651"/>
    </source>
</evidence>
<dbReference type="SUPFAM" id="SSF161098">
    <property type="entry name" value="MetI-like"/>
    <property type="match status" value="1"/>
</dbReference>
<evidence type="ECO:0000313" key="10">
    <source>
        <dbReference type="Proteomes" id="UP001237011"/>
    </source>
</evidence>
<sequence>MWKYIFKRIGFAIITLIAITLVVYLLVAQFADNPFALKAAQVQQSANGGGGNAAASAQELRDLFDKSVQYHLIPNNLNYDEVKNTWMNMRLNPFIRFGYWVQELFTNSKTPFGIPYDQNIFQQTNTSSISEYFFKYLKYSIIITLPAFVIAAILGITLGIVAGYKRGSITDAGINFFALVFIALPSFVIAPILISILFSVNIPPQFINFNNKTDVEAYGVGKMILSWLPPIAIIVLGSLSGYITYTRNQVITVLTSNYILIAKSKGLSKREVFFKYVLRNISIPLAAILIPSYIGLLSGGIVIETYWNVPGTSQVIAQAFPKGEINIIMFSTVFFTTLSLFTTILVDISFALLDPRIKYTASSPYSYSKFILARMERNKQFKMNETVAKGV</sequence>
<evidence type="ECO:0000313" key="9">
    <source>
        <dbReference type="EMBL" id="WLP85833.1"/>
    </source>
</evidence>
<protein>
    <submittedName>
        <fullName evidence="9">ABC transporter permease</fullName>
    </submittedName>
</protein>
<organism evidence="9 10">
    <name type="scientific">Mycoplasma seminis</name>
    <dbReference type="NCBI Taxonomy" id="512749"/>
    <lineage>
        <taxon>Bacteria</taxon>
        <taxon>Bacillati</taxon>
        <taxon>Mycoplasmatota</taxon>
        <taxon>Mollicutes</taxon>
        <taxon>Mycoplasmataceae</taxon>
        <taxon>Mycoplasma</taxon>
    </lineage>
</organism>
<dbReference type="InterPro" id="IPR000515">
    <property type="entry name" value="MetI-like"/>
</dbReference>
<accession>A0ABY9HDS8</accession>
<feature type="transmembrane region" description="Helical" evidence="7">
    <location>
        <begin position="9"/>
        <end position="27"/>
    </location>
</feature>
<feature type="transmembrane region" description="Helical" evidence="7">
    <location>
        <begin position="224"/>
        <end position="245"/>
    </location>
</feature>
<dbReference type="InterPro" id="IPR035906">
    <property type="entry name" value="MetI-like_sf"/>
</dbReference>
<dbReference type="PROSITE" id="PS50928">
    <property type="entry name" value="ABC_TM1"/>
    <property type="match status" value="1"/>
</dbReference>
<comment type="similarity">
    <text evidence="7">Belongs to the binding-protein-dependent transport system permease family.</text>
</comment>
<evidence type="ECO:0000256" key="5">
    <source>
        <dbReference type="ARBA" id="ARBA00022989"/>
    </source>
</evidence>
<evidence type="ECO:0000256" key="4">
    <source>
        <dbReference type="ARBA" id="ARBA00022692"/>
    </source>
</evidence>
<evidence type="ECO:0000256" key="7">
    <source>
        <dbReference type="RuleBase" id="RU363032"/>
    </source>
</evidence>
<keyword evidence="3" id="KW-1003">Cell membrane</keyword>
<keyword evidence="10" id="KW-1185">Reference proteome</keyword>
<dbReference type="RefSeq" id="WP_305938256.1">
    <property type="nucleotide sequence ID" value="NZ_CP132191.1"/>
</dbReference>
<evidence type="ECO:0000256" key="3">
    <source>
        <dbReference type="ARBA" id="ARBA00022475"/>
    </source>
</evidence>
<feature type="transmembrane region" description="Helical" evidence="7">
    <location>
        <begin position="139"/>
        <end position="164"/>
    </location>
</feature>
<keyword evidence="6 7" id="KW-0472">Membrane</keyword>
<keyword evidence="5 7" id="KW-1133">Transmembrane helix</keyword>
<dbReference type="CDD" id="cd06261">
    <property type="entry name" value="TM_PBP2"/>
    <property type="match status" value="1"/>
</dbReference>
<proteinExistence type="inferred from homology"/>
<evidence type="ECO:0000259" key="8">
    <source>
        <dbReference type="PROSITE" id="PS50928"/>
    </source>
</evidence>
<evidence type="ECO:0000256" key="2">
    <source>
        <dbReference type="ARBA" id="ARBA00022448"/>
    </source>
</evidence>
<name>A0ABY9HDS8_9MOLU</name>
<dbReference type="EMBL" id="CP132191">
    <property type="protein sequence ID" value="WLP85833.1"/>
    <property type="molecule type" value="Genomic_DNA"/>
</dbReference>
<comment type="subcellular location">
    <subcellularLocation>
        <location evidence="1 7">Cell membrane</location>
        <topology evidence="1 7">Multi-pass membrane protein</topology>
    </subcellularLocation>
</comment>
<feature type="transmembrane region" description="Helical" evidence="7">
    <location>
        <begin position="176"/>
        <end position="200"/>
    </location>
</feature>
<feature type="domain" description="ABC transmembrane type-1" evidence="8">
    <location>
        <begin position="137"/>
        <end position="346"/>
    </location>
</feature>
<dbReference type="PANTHER" id="PTHR30465:SF0">
    <property type="entry name" value="OLIGOPEPTIDE TRANSPORT SYSTEM PERMEASE PROTEIN APPB"/>
    <property type="match status" value="1"/>
</dbReference>
<dbReference type="Gene3D" id="1.10.3720.10">
    <property type="entry name" value="MetI-like"/>
    <property type="match status" value="1"/>
</dbReference>
<dbReference type="Pfam" id="PF00528">
    <property type="entry name" value="BPD_transp_1"/>
    <property type="match status" value="1"/>
</dbReference>
<evidence type="ECO:0000256" key="6">
    <source>
        <dbReference type="ARBA" id="ARBA00023136"/>
    </source>
</evidence>
<gene>
    <name evidence="9" type="ORF">Q8852_01655</name>
</gene>
<keyword evidence="2 7" id="KW-0813">Transport</keyword>
<reference evidence="9" key="1">
    <citation type="submission" date="2023-08" db="EMBL/GenBank/DDBJ databases">
        <title>Complete genome sequence of Mycoplasma seminis 2200.</title>
        <authorList>
            <person name="Spergser J."/>
        </authorList>
    </citation>
    <scope>NUCLEOTIDE SEQUENCE [LARGE SCALE GENOMIC DNA]</scope>
    <source>
        <strain evidence="9">2200</strain>
    </source>
</reference>
<dbReference type="Proteomes" id="UP001237011">
    <property type="component" value="Chromosome"/>
</dbReference>
<feature type="transmembrane region" description="Helical" evidence="7">
    <location>
        <begin position="285"/>
        <end position="307"/>
    </location>
</feature>
<feature type="transmembrane region" description="Helical" evidence="7">
    <location>
        <begin position="327"/>
        <end position="353"/>
    </location>
</feature>